<evidence type="ECO:0000313" key="3">
    <source>
        <dbReference type="Proteomes" id="UP000016927"/>
    </source>
</evidence>
<name>R0MIP9_NOSB1</name>
<dbReference type="InterPro" id="IPR036322">
    <property type="entry name" value="WD40_repeat_dom_sf"/>
</dbReference>
<feature type="compositionally biased region" description="Polar residues" evidence="1">
    <location>
        <begin position="143"/>
        <end position="155"/>
    </location>
</feature>
<dbReference type="Proteomes" id="UP000016927">
    <property type="component" value="Unassembled WGS sequence"/>
</dbReference>
<dbReference type="OrthoDB" id="2190279at2759"/>
<dbReference type="HOGENOM" id="CLU_969864_0_0_1"/>
<dbReference type="AlphaFoldDB" id="R0MIP9"/>
<protein>
    <submittedName>
        <fullName evidence="2">Uncharacterized protein</fullName>
    </submittedName>
</protein>
<dbReference type="EMBL" id="KB908949">
    <property type="protein sequence ID" value="EOB14055.1"/>
    <property type="molecule type" value="Genomic_DNA"/>
</dbReference>
<dbReference type="VEuPathDB" id="MicrosporidiaDB:NBO_41g0030"/>
<proteinExistence type="predicted"/>
<organism evidence="2 3">
    <name type="scientific">Nosema bombycis (strain CQ1 / CVCC 102059)</name>
    <name type="common">Microsporidian parasite</name>
    <name type="synonym">Pebrine of silkworm</name>
    <dbReference type="NCBI Taxonomy" id="578461"/>
    <lineage>
        <taxon>Eukaryota</taxon>
        <taxon>Fungi</taxon>
        <taxon>Fungi incertae sedis</taxon>
        <taxon>Microsporidia</taxon>
        <taxon>Nosematidae</taxon>
        <taxon>Nosema</taxon>
    </lineage>
</organism>
<reference evidence="2 3" key="1">
    <citation type="journal article" date="2013" name="BMC Genomics">
        <title>Comparative genomics of parasitic silkworm microsporidia reveal an association between genome expansion and host adaptation.</title>
        <authorList>
            <person name="Pan G."/>
            <person name="Xu J."/>
            <person name="Li T."/>
            <person name="Xia Q."/>
            <person name="Liu S.L."/>
            <person name="Zhang G."/>
            <person name="Li S."/>
            <person name="Li C."/>
            <person name="Liu H."/>
            <person name="Yang L."/>
            <person name="Liu T."/>
            <person name="Zhang X."/>
            <person name="Wu Z."/>
            <person name="Fan W."/>
            <person name="Dang X."/>
            <person name="Xiang H."/>
            <person name="Tao M."/>
            <person name="Li Y."/>
            <person name="Hu J."/>
            <person name="Li Z."/>
            <person name="Lin L."/>
            <person name="Luo J."/>
            <person name="Geng L."/>
            <person name="Wang L."/>
            <person name="Long M."/>
            <person name="Wan Y."/>
            <person name="He N."/>
            <person name="Zhang Z."/>
            <person name="Lu C."/>
            <person name="Keeling P.J."/>
            <person name="Wang J."/>
            <person name="Xiang Z."/>
            <person name="Zhou Z."/>
        </authorList>
    </citation>
    <scope>NUCLEOTIDE SEQUENCE [LARGE SCALE GENOMIC DNA]</scope>
    <source>
        <strain evidence="3">CQ1 / CVCC 102059</strain>
    </source>
</reference>
<gene>
    <name evidence="2" type="ORF">NBO_41g0030</name>
</gene>
<dbReference type="SUPFAM" id="SSF50978">
    <property type="entry name" value="WD40 repeat-like"/>
    <property type="match status" value="1"/>
</dbReference>
<evidence type="ECO:0000313" key="2">
    <source>
        <dbReference type="EMBL" id="EOB14055.1"/>
    </source>
</evidence>
<sequence length="335" mass="37598">MEDLLSNFKSSLIIQTTSPLNPPSSLDYTSEILFTPSLYAIQNDKILVEYSQKNLNLFRLKPFSKIKEIIVKDSINDLVFVNNHLIYISDQVLCISNKEETRKIHGDYKNRKLIKIGGYLGIISNKCKGKDEERDGTVVEPNPLSTNQPPSNQPNLTTSLPHSLIIYDLPSLLTKTPVRIKEIKASLSFYSDNILLASLGHSLSIYSNLNQIASISLPMIPTCFCTDLLFTKIYCGTKTGTILCINFDGSINKLFDFHKNAILKLSFSFCNQYLYSLDSKGLICIWDVKGNVVIDKMEIEGAVNFDSVLLGNVRSSNDVNNDLEMSDLEMPSIFN</sequence>
<dbReference type="InterPro" id="IPR015943">
    <property type="entry name" value="WD40/YVTN_repeat-like_dom_sf"/>
</dbReference>
<evidence type="ECO:0000256" key="1">
    <source>
        <dbReference type="SAM" id="MobiDB-lite"/>
    </source>
</evidence>
<keyword evidence="3" id="KW-1185">Reference proteome</keyword>
<accession>R0MIP9</accession>
<feature type="region of interest" description="Disordered" evidence="1">
    <location>
        <begin position="131"/>
        <end position="155"/>
    </location>
</feature>
<dbReference type="Gene3D" id="2.130.10.10">
    <property type="entry name" value="YVTN repeat-like/Quinoprotein amine dehydrogenase"/>
    <property type="match status" value="1"/>
</dbReference>